<comment type="caution">
    <text evidence="3">The sequence shown here is derived from an EMBL/GenBank/DDBJ whole genome shotgun (WGS) entry which is preliminary data.</text>
</comment>
<dbReference type="PROSITE" id="PS51128">
    <property type="entry name" value="ZF_DKSA_2"/>
    <property type="match status" value="1"/>
</dbReference>
<feature type="compositionally biased region" description="Basic and acidic residues" evidence="2">
    <location>
        <begin position="1"/>
        <end position="11"/>
    </location>
</feature>
<dbReference type="PANTHER" id="PTHR33823:SF4">
    <property type="entry name" value="GENERAL STRESS PROTEIN 16O"/>
    <property type="match status" value="1"/>
</dbReference>
<keyword evidence="4" id="KW-1185">Reference proteome</keyword>
<evidence type="ECO:0000313" key="3">
    <source>
        <dbReference type="EMBL" id="GAA4973142.1"/>
    </source>
</evidence>
<dbReference type="Gene3D" id="1.20.120.910">
    <property type="entry name" value="DksA, coiled-coil domain"/>
    <property type="match status" value="1"/>
</dbReference>
<reference evidence="4" key="1">
    <citation type="journal article" date="2019" name="Int. J. Syst. Evol. Microbiol.">
        <title>The Global Catalogue of Microorganisms (GCM) 10K type strain sequencing project: providing services to taxonomists for standard genome sequencing and annotation.</title>
        <authorList>
            <consortium name="The Broad Institute Genomics Platform"/>
            <consortium name="The Broad Institute Genome Sequencing Center for Infectious Disease"/>
            <person name="Wu L."/>
            <person name="Ma J."/>
        </authorList>
    </citation>
    <scope>NUCLEOTIDE SEQUENCE [LARGE SCALE GENOMIC DNA]</scope>
    <source>
        <strain evidence="4">JCM 18126</strain>
    </source>
</reference>
<proteinExistence type="predicted"/>
<dbReference type="PANTHER" id="PTHR33823">
    <property type="entry name" value="RNA POLYMERASE-BINDING TRANSCRIPTION FACTOR DKSA-RELATED"/>
    <property type="match status" value="1"/>
</dbReference>
<gene>
    <name evidence="3" type="ORF">GCM10023225_13190</name>
</gene>
<feature type="region of interest" description="Disordered" evidence="2">
    <location>
        <begin position="1"/>
        <end position="47"/>
    </location>
</feature>
<dbReference type="Proteomes" id="UP001501195">
    <property type="component" value="Unassembled WGS sequence"/>
</dbReference>
<dbReference type="InterPro" id="IPR037187">
    <property type="entry name" value="DnaK_N"/>
</dbReference>
<evidence type="ECO:0008006" key="5">
    <source>
        <dbReference type="Google" id="ProtNLM"/>
    </source>
</evidence>
<evidence type="ECO:0000313" key="4">
    <source>
        <dbReference type="Proteomes" id="UP001501195"/>
    </source>
</evidence>
<feature type="zinc finger region" description="dksA C4-type" evidence="1">
    <location>
        <begin position="86"/>
        <end position="110"/>
    </location>
</feature>
<sequence>MDVDTARDRLHQLRAQLEEDIAGIEARREGGTTPDDGPEGGGDTGDAAAHEQIAEETAALVAAARRRIEDVDAALQRVADGTYGTSVVSGRPIPAERLEARPDALYLAEEEDAYLAGTRIGAGDVAGA</sequence>
<accession>A0ABP9HKH5</accession>
<evidence type="ECO:0000256" key="2">
    <source>
        <dbReference type="SAM" id="MobiDB-lite"/>
    </source>
</evidence>
<organism evidence="3 4">
    <name type="scientific">Kineococcus glutinatus</name>
    <dbReference type="NCBI Taxonomy" id="1070872"/>
    <lineage>
        <taxon>Bacteria</taxon>
        <taxon>Bacillati</taxon>
        <taxon>Actinomycetota</taxon>
        <taxon>Actinomycetes</taxon>
        <taxon>Kineosporiales</taxon>
        <taxon>Kineosporiaceae</taxon>
        <taxon>Kineococcus</taxon>
    </lineage>
</organism>
<evidence type="ECO:0000256" key="1">
    <source>
        <dbReference type="PROSITE-ProRule" id="PRU00510"/>
    </source>
</evidence>
<name>A0ABP9HKH5_9ACTN</name>
<dbReference type="SUPFAM" id="SSF109635">
    <property type="entry name" value="DnaK suppressor protein DksA, alpha-hairpin domain"/>
    <property type="match status" value="1"/>
</dbReference>
<dbReference type="EMBL" id="BAABIL010000173">
    <property type="protein sequence ID" value="GAA4973142.1"/>
    <property type="molecule type" value="Genomic_DNA"/>
</dbReference>
<dbReference type="RefSeq" id="WP_345711624.1">
    <property type="nucleotide sequence ID" value="NZ_BAABIL010000173.1"/>
</dbReference>
<protein>
    <recommendedName>
        <fullName evidence="5">TraR/DksA family transcriptional regulator</fullName>
    </recommendedName>
</protein>